<evidence type="ECO:0000313" key="1">
    <source>
        <dbReference type="EMBL" id="VFQ98163.1"/>
    </source>
</evidence>
<dbReference type="Proteomes" id="UP000595140">
    <property type="component" value="Unassembled WGS sequence"/>
</dbReference>
<protein>
    <submittedName>
        <fullName evidence="1">Uncharacterized protein</fullName>
    </submittedName>
</protein>
<accession>A0A484NBA3</accession>
<evidence type="ECO:0000313" key="2">
    <source>
        <dbReference type="Proteomes" id="UP000595140"/>
    </source>
</evidence>
<proteinExistence type="predicted"/>
<organism evidence="1 2">
    <name type="scientific">Cuscuta campestris</name>
    <dbReference type="NCBI Taxonomy" id="132261"/>
    <lineage>
        <taxon>Eukaryota</taxon>
        <taxon>Viridiplantae</taxon>
        <taxon>Streptophyta</taxon>
        <taxon>Embryophyta</taxon>
        <taxon>Tracheophyta</taxon>
        <taxon>Spermatophyta</taxon>
        <taxon>Magnoliopsida</taxon>
        <taxon>eudicotyledons</taxon>
        <taxon>Gunneridae</taxon>
        <taxon>Pentapetalae</taxon>
        <taxon>asterids</taxon>
        <taxon>lamiids</taxon>
        <taxon>Solanales</taxon>
        <taxon>Convolvulaceae</taxon>
        <taxon>Cuscuteae</taxon>
        <taxon>Cuscuta</taxon>
        <taxon>Cuscuta subgen. Grammica</taxon>
        <taxon>Cuscuta sect. Cleistogrammica</taxon>
    </lineage>
</organism>
<dbReference type="AlphaFoldDB" id="A0A484NBA3"/>
<keyword evidence="2" id="KW-1185">Reference proteome</keyword>
<reference evidence="1 2" key="1">
    <citation type="submission" date="2018-04" db="EMBL/GenBank/DDBJ databases">
        <authorList>
            <person name="Vogel A."/>
        </authorList>
    </citation>
    <scope>NUCLEOTIDE SEQUENCE [LARGE SCALE GENOMIC DNA]</scope>
</reference>
<gene>
    <name evidence="1" type="ORF">CCAM_LOCUS39939</name>
</gene>
<dbReference type="EMBL" id="OOIL02006568">
    <property type="protein sequence ID" value="VFQ98163.1"/>
    <property type="molecule type" value="Genomic_DNA"/>
</dbReference>
<name>A0A484NBA3_9ASTE</name>
<sequence>MEGGIAVVFWWVGVWVLGEIGLGWGVGMVGGPRAEEPGVGAGVRCLPGLSVGGAGIRSGASTSTAIAVTTTTTATAAAVGMLCVAAVAVGPATPAGGTVERCTMAAGREKGRAGGRVGIQVCSLAFQKEEGRSGLEERWRRGLKLQKRCLAPHVIRQPPKHFPELMFQLHGTGGFVIMKKGIDGSPKCRGRVGGGNHKIGDFIVDGGKDPPLEECVKLIPISIIGTGRG</sequence>